<name>A0AAQ4QPZ7_GASAC</name>
<evidence type="ECO:0000313" key="9">
    <source>
        <dbReference type="Proteomes" id="UP000007635"/>
    </source>
</evidence>
<dbReference type="InterPro" id="IPR001611">
    <property type="entry name" value="Leu-rich_rpt"/>
</dbReference>
<dbReference type="InterPro" id="IPR003591">
    <property type="entry name" value="Leu-rich_rpt_typical-subtyp"/>
</dbReference>
<evidence type="ECO:0000259" key="7">
    <source>
        <dbReference type="SMART" id="SM00082"/>
    </source>
</evidence>
<evidence type="ECO:0000256" key="3">
    <source>
        <dbReference type="ARBA" id="ARBA00022737"/>
    </source>
</evidence>
<sequence>MHYQTWLMILVLWTIQAAEGCPDVCKCSKKSAPEKSEVNCHKKGLRAFPSRLPPDAWILKLDLKANALRSTPKVESINLERNAIKSIHHQAFSGGKQLMLLNLYGNHITSLPLKGFQDLLNLRFLMLGHNQIGSLKPQMFAGMRNLSDLDLPLNALTTLPSNAFKPLIALKVLDLSLNRIQKISPKAFIGLRQLMFLNLDNNSLKNVPAGAFRPLRSLEMLVLDNNLLSMLGSSTLEGMENLQELYLRNNELEHLPPDVFRKMAKLSQLALSGNRLKTVDGNVFAHMPDLKKLHLHDNMWQCDCNIASLVRWMGQTKATLSPRDALMCVSPPELRKKSLSSLQADKLSCHE</sequence>
<accession>A0AAQ4QPZ7</accession>
<feature type="domain" description="LRRCT" evidence="7">
    <location>
        <begin position="298"/>
        <end position="350"/>
    </location>
</feature>
<dbReference type="Pfam" id="PF13855">
    <property type="entry name" value="LRR_8"/>
    <property type="match status" value="3"/>
</dbReference>
<dbReference type="SMART" id="SM00369">
    <property type="entry name" value="LRR_TYP"/>
    <property type="match status" value="9"/>
</dbReference>
<keyword evidence="4" id="KW-0325">Glycoprotein</keyword>
<dbReference type="Pfam" id="PF01462">
    <property type="entry name" value="LRRNT"/>
    <property type="match status" value="1"/>
</dbReference>
<dbReference type="SMART" id="SM00082">
    <property type="entry name" value="LRRCT"/>
    <property type="match status" value="1"/>
</dbReference>
<keyword evidence="3" id="KW-0677">Repeat</keyword>
<dbReference type="FunFam" id="3.80.10.10:FF:000770">
    <property type="entry name" value="Uncharacterized protein"/>
    <property type="match status" value="1"/>
</dbReference>
<evidence type="ECO:0000259" key="6">
    <source>
        <dbReference type="SMART" id="SM00013"/>
    </source>
</evidence>
<evidence type="ECO:0000256" key="1">
    <source>
        <dbReference type="ARBA" id="ARBA00022614"/>
    </source>
</evidence>
<evidence type="ECO:0000313" key="8">
    <source>
        <dbReference type="Ensembl" id="ENSGACP00000052952.1"/>
    </source>
</evidence>
<dbReference type="PANTHER" id="PTHR24366">
    <property type="entry name" value="IG(IMMUNOGLOBULIN) AND LRR(LEUCINE RICH REPEAT) DOMAINS"/>
    <property type="match status" value="1"/>
</dbReference>
<organism evidence="8 9">
    <name type="scientific">Gasterosteus aculeatus aculeatus</name>
    <name type="common">three-spined stickleback</name>
    <dbReference type="NCBI Taxonomy" id="481459"/>
    <lineage>
        <taxon>Eukaryota</taxon>
        <taxon>Metazoa</taxon>
        <taxon>Chordata</taxon>
        <taxon>Craniata</taxon>
        <taxon>Vertebrata</taxon>
        <taxon>Euteleostomi</taxon>
        <taxon>Actinopterygii</taxon>
        <taxon>Neopterygii</taxon>
        <taxon>Teleostei</taxon>
        <taxon>Neoteleostei</taxon>
        <taxon>Acanthomorphata</taxon>
        <taxon>Eupercaria</taxon>
        <taxon>Perciformes</taxon>
        <taxon>Cottioidei</taxon>
        <taxon>Gasterosteales</taxon>
        <taxon>Gasterosteidae</taxon>
        <taxon>Gasterosteus</taxon>
    </lineage>
</organism>
<dbReference type="Ensembl" id="ENSGACT00000038648.1">
    <property type="protein sequence ID" value="ENSGACP00000052952.1"/>
    <property type="gene ID" value="ENSGACG00000004242.2"/>
</dbReference>
<reference evidence="8 9" key="1">
    <citation type="journal article" date="2021" name="G3 (Bethesda)">
        <title>Improved contiguity of the threespine stickleback genome using long-read sequencing.</title>
        <authorList>
            <person name="Nath S."/>
            <person name="Shaw D.E."/>
            <person name="White M.A."/>
        </authorList>
    </citation>
    <scope>NUCLEOTIDE SEQUENCE [LARGE SCALE GENOMIC DNA]</scope>
    <source>
        <strain evidence="8 9">Lake Benthic</strain>
    </source>
</reference>
<dbReference type="InterPro" id="IPR032675">
    <property type="entry name" value="LRR_dom_sf"/>
</dbReference>
<dbReference type="PANTHER" id="PTHR24366:SF15">
    <property type="entry name" value="IMMUNOGLOBULIN SUPERFAMILY CONTAINING LEUCINE-RICH REPEAT PROTEIN 2"/>
    <property type="match status" value="1"/>
</dbReference>
<dbReference type="Gene3D" id="3.80.10.10">
    <property type="entry name" value="Ribonuclease Inhibitor"/>
    <property type="match status" value="3"/>
</dbReference>
<protein>
    <submittedName>
        <fullName evidence="8">Si:dkey-1j5.4</fullName>
    </submittedName>
</protein>
<proteinExistence type="predicted"/>
<keyword evidence="9" id="KW-1185">Reference proteome</keyword>
<feature type="domain" description="LRRNT" evidence="6">
    <location>
        <begin position="20"/>
        <end position="58"/>
    </location>
</feature>
<keyword evidence="1" id="KW-0433">Leucine-rich repeat</keyword>
<feature type="chain" id="PRO_5042900883" evidence="5">
    <location>
        <begin position="21"/>
        <end position="351"/>
    </location>
</feature>
<dbReference type="SMART" id="SM00013">
    <property type="entry name" value="LRRNT"/>
    <property type="match status" value="1"/>
</dbReference>
<dbReference type="SUPFAM" id="SSF52058">
    <property type="entry name" value="L domain-like"/>
    <property type="match status" value="1"/>
</dbReference>
<dbReference type="GeneTree" id="ENSGT00940000166260"/>
<reference evidence="8" key="3">
    <citation type="submission" date="2025-09" db="UniProtKB">
        <authorList>
            <consortium name="Ensembl"/>
        </authorList>
    </citation>
    <scope>IDENTIFICATION</scope>
</reference>
<dbReference type="PROSITE" id="PS51450">
    <property type="entry name" value="LRR"/>
    <property type="match status" value="2"/>
</dbReference>
<keyword evidence="2 5" id="KW-0732">Signal</keyword>
<dbReference type="FunFam" id="3.80.10.10:FF:001164">
    <property type="entry name" value="GH01279p"/>
    <property type="match status" value="1"/>
</dbReference>
<dbReference type="InterPro" id="IPR000483">
    <property type="entry name" value="Cys-rich_flank_reg_C"/>
</dbReference>
<dbReference type="AlphaFoldDB" id="A0AAQ4QPZ7"/>
<evidence type="ECO:0000256" key="4">
    <source>
        <dbReference type="ARBA" id="ARBA00023180"/>
    </source>
</evidence>
<evidence type="ECO:0000256" key="5">
    <source>
        <dbReference type="SAM" id="SignalP"/>
    </source>
</evidence>
<feature type="signal peptide" evidence="5">
    <location>
        <begin position="1"/>
        <end position="20"/>
    </location>
</feature>
<reference evidence="8" key="2">
    <citation type="submission" date="2025-08" db="UniProtKB">
        <authorList>
            <consortium name="Ensembl"/>
        </authorList>
    </citation>
    <scope>IDENTIFICATION</scope>
</reference>
<dbReference type="InterPro" id="IPR000372">
    <property type="entry name" value="LRRNT"/>
</dbReference>
<dbReference type="Proteomes" id="UP000007635">
    <property type="component" value="Chromosome XVIII"/>
</dbReference>
<evidence type="ECO:0000256" key="2">
    <source>
        <dbReference type="ARBA" id="ARBA00022729"/>
    </source>
</evidence>